<evidence type="ECO:0000313" key="2">
    <source>
        <dbReference type="EMBL" id="KAJ8895941.1"/>
    </source>
</evidence>
<keyword evidence="3" id="KW-1185">Reference proteome</keyword>
<feature type="compositionally biased region" description="Low complexity" evidence="1">
    <location>
        <begin position="525"/>
        <end position="538"/>
    </location>
</feature>
<dbReference type="Proteomes" id="UP001159363">
    <property type="component" value="Chromosome 1"/>
</dbReference>
<evidence type="ECO:0000313" key="3">
    <source>
        <dbReference type="Proteomes" id="UP001159363"/>
    </source>
</evidence>
<feature type="region of interest" description="Disordered" evidence="1">
    <location>
        <begin position="525"/>
        <end position="559"/>
    </location>
</feature>
<reference evidence="2 3" key="1">
    <citation type="submission" date="2023-02" db="EMBL/GenBank/DDBJ databases">
        <title>LHISI_Scaffold_Assembly.</title>
        <authorList>
            <person name="Stuart O.P."/>
            <person name="Cleave R."/>
            <person name="Magrath M.J.L."/>
            <person name="Mikheyev A.S."/>
        </authorList>
    </citation>
    <scope>NUCLEOTIDE SEQUENCE [LARGE SCALE GENOMIC DNA]</scope>
    <source>
        <strain evidence="2">Daus_M_001</strain>
        <tissue evidence="2">Leg muscle</tissue>
    </source>
</reference>
<feature type="region of interest" description="Disordered" evidence="1">
    <location>
        <begin position="130"/>
        <end position="208"/>
    </location>
</feature>
<organism evidence="2 3">
    <name type="scientific">Dryococelus australis</name>
    <dbReference type="NCBI Taxonomy" id="614101"/>
    <lineage>
        <taxon>Eukaryota</taxon>
        <taxon>Metazoa</taxon>
        <taxon>Ecdysozoa</taxon>
        <taxon>Arthropoda</taxon>
        <taxon>Hexapoda</taxon>
        <taxon>Insecta</taxon>
        <taxon>Pterygota</taxon>
        <taxon>Neoptera</taxon>
        <taxon>Polyneoptera</taxon>
        <taxon>Phasmatodea</taxon>
        <taxon>Verophasmatodea</taxon>
        <taxon>Anareolatae</taxon>
        <taxon>Phasmatidae</taxon>
        <taxon>Eurycanthinae</taxon>
        <taxon>Dryococelus</taxon>
    </lineage>
</organism>
<protein>
    <submittedName>
        <fullName evidence="2">Uncharacterized protein</fullName>
    </submittedName>
</protein>
<name>A0ABQ9IHW6_9NEOP</name>
<proteinExistence type="predicted"/>
<feature type="compositionally biased region" description="Basic and acidic residues" evidence="1">
    <location>
        <begin position="539"/>
        <end position="548"/>
    </location>
</feature>
<sequence length="738" mass="81835">MVIGRSRSGRGSSDESVFSLHQVDGRVRALCQKHEAIDYSCLASVVRAVDRLYCVGMLLLTRKWTDILSLWEVVKWALFIVVTTSTSIDRIILLSVFIVEFCIPPPRRHEPDYKHAYVDQAKKQKHRANAKLFRSSSSQETASRRRKWRMPSLPPSIRRVGPSGAAPGMPVPVAPNAPAALSSWHPGARKQSLKGGASAPVTRHSPKLHPRAESVSFAGYATRIHPGSDHRGIDLRRTKQVPRDQGRLGICNTISPGLSEEICTAFNIEVLRADEGETRVSTEQCSNKGAGETGYLRENSPTSAIVWHVSLLRKSWSDPAGNRTRFALVGGERSSRFATAPSFTHKDGNNFLPAIALSWNRRRLSVVTNSAERHAKLHLDVLISAWVHRHTDLQTHYSHPTKANRVRLPAGSVSALAFRRCSISHLTSPSMLKAAQISSLHFSSVDCCLPPSRNTGPSHRHVWEVALESTAKTAVAPGWLKRNNVLVRNAIASSRVSNVRTFCRVKNCPLGRVLLGVRAVGPRRAPSLPPSLSLSHDSPSSRESREMPTRGQRPRRSAASPARVGACVVAISEFTFSSNYCDDCLGLSMRVEWSGRLSGMTRGSGGRSHASNLVKDECRRHRLKMRYADFHCVCMPSPLTRWRTIPNKHEKYGPESGRKKLADKLRPYDVGPLSYAGSGPMEIWLTQTFEFYPIFLYRQRKSGWSRCLGLKQLRLAPSELGSWVPSVVLGESRTPAVL</sequence>
<dbReference type="EMBL" id="JARBHB010000001">
    <property type="protein sequence ID" value="KAJ8895941.1"/>
    <property type="molecule type" value="Genomic_DNA"/>
</dbReference>
<accession>A0ABQ9IHW6</accession>
<evidence type="ECO:0000256" key="1">
    <source>
        <dbReference type="SAM" id="MobiDB-lite"/>
    </source>
</evidence>
<comment type="caution">
    <text evidence="2">The sequence shown here is derived from an EMBL/GenBank/DDBJ whole genome shotgun (WGS) entry which is preliminary data.</text>
</comment>
<gene>
    <name evidence="2" type="ORF">PR048_001282</name>
</gene>